<dbReference type="GO" id="GO:0008168">
    <property type="term" value="F:methyltransferase activity"/>
    <property type="evidence" value="ECO:0007669"/>
    <property type="project" value="UniProtKB-KW"/>
</dbReference>
<dbReference type="Gene3D" id="1.10.1200.10">
    <property type="entry name" value="ACP-like"/>
    <property type="match status" value="1"/>
</dbReference>
<dbReference type="Pfam" id="PF08242">
    <property type="entry name" value="Methyltransf_12"/>
    <property type="match status" value="1"/>
</dbReference>
<dbReference type="InterPro" id="IPR013968">
    <property type="entry name" value="PKS_KR"/>
</dbReference>
<dbReference type="GO" id="GO:0031177">
    <property type="term" value="F:phosphopantetheine binding"/>
    <property type="evidence" value="ECO:0007669"/>
    <property type="project" value="InterPro"/>
</dbReference>
<keyword evidence="5" id="KW-0511">Multifunctional enzyme</keyword>
<dbReference type="Pfam" id="PF00550">
    <property type="entry name" value="PP-binding"/>
    <property type="match status" value="1"/>
</dbReference>
<evidence type="ECO:0000313" key="10">
    <source>
        <dbReference type="Proteomes" id="UP000504637"/>
    </source>
</evidence>
<dbReference type="SMART" id="SM00827">
    <property type="entry name" value="PKS_AT"/>
    <property type="match status" value="1"/>
</dbReference>
<dbReference type="InterPro" id="IPR036736">
    <property type="entry name" value="ACP-like_sf"/>
</dbReference>
<dbReference type="PANTHER" id="PTHR43775">
    <property type="entry name" value="FATTY ACID SYNTHASE"/>
    <property type="match status" value="1"/>
</dbReference>
<name>A0A6J3MFP0_9PEZI</name>
<keyword evidence="3" id="KW-0489">Methyltransferase</keyword>
<evidence type="ECO:0000256" key="4">
    <source>
        <dbReference type="ARBA" id="ARBA00022679"/>
    </source>
</evidence>
<dbReference type="InterPro" id="IPR036291">
    <property type="entry name" value="NAD(P)-bd_dom_sf"/>
</dbReference>
<evidence type="ECO:0000256" key="2">
    <source>
        <dbReference type="ARBA" id="ARBA00022553"/>
    </source>
</evidence>
<dbReference type="InterPro" id="IPR014030">
    <property type="entry name" value="Ketoacyl_synth_N"/>
</dbReference>
<dbReference type="InterPro" id="IPR001227">
    <property type="entry name" value="Ac_transferase_dom_sf"/>
</dbReference>
<feature type="domain" description="Ketosynthase family 3 (KS3)" evidence="8">
    <location>
        <begin position="15"/>
        <end position="447"/>
    </location>
</feature>
<dbReference type="GO" id="GO:0004312">
    <property type="term" value="F:fatty acid synthase activity"/>
    <property type="evidence" value="ECO:0007669"/>
    <property type="project" value="TreeGrafter"/>
</dbReference>
<reference evidence="11" key="1">
    <citation type="submission" date="2020-01" db="EMBL/GenBank/DDBJ databases">
        <authorList>
            <consortium name="DOE Joint Genome Institute"/>
            <person name="Haridas S."/>
            <person name="Albert R."/>
            <person name="Binder M."/>
            <person name="Bloem J."/>
            <person name="Labutti K."/>
            <person name="Salamov A."/>
            <person name="Andreopoulos B."/>
            <person name="Baker S.E."/>
            <person name="Barry K."/>
            <person name="Bills G."/>
            <person name="Bluhm B.H."/>
            <person name="Cannon C."/>
            <person name="Castanera R."/>
            <person name="Culley D.E."/>
            <person name="Daum C."/>
            <person name="Ezra D."/>
            <person name="Gonzalez J.B."/>
            <person name="Henrissat B."/>
            <person name="Kuo A."/>
            <person name="Liang C."/>
            <person name="Lipzen A."/>
            <person name="Lutzoni F."/>
            <person name="Magnuson J."/>
            <person name="Mondo S."/>
            <person name="Nolan M."/>
            <person name="Ohm R."/>
            <person name="Pangilinan J."/>
            <person name="Park H.-J."/>
            <person name="Ramirez L."/>
            <person name="Alfaro M."/>
            <person name="Sun H."/>
            <person name="Tritt A."/>
            <person name="Yoshinaga Y."/>
            <person name="Zwiers L.-H."/>
            <person name="Turgeon B.G."/>
            <person name="Goodwin S.B."/>
            <person name="Spatafora J.W."/>
            <person name="Crous P.W."/>
            <person name="Grigoriev I.V."/>
        </authorList>
    </citation>
    <scope>NUCLEOTIDE SEQUENCE</scope>
    <source>
        <strain evidence="11">CBS 342.82</strain>
    </source>
</reference>
<organism evidence="11">
    <name type="scientific">Dissoconium aciculare CBS 342.82</name>
    <dbReference type="NCBI Taxonomy" id="1314786"/>
    <lineage>
        <taxon>Eukaryota</taxon>
        <taxon>Fungi</taxon>
        <taxon>Dikarya</taxon>
        <taxon>Ascomycota</taxon>
        <taxon>Pezizomycotina</taxon>
        <taxon>Dothideomycetes</taxon>
        <taxon>Dothideomycetidae</taxon>
        <taxon>Mycosphaerellales</taxon>
        <taxon>Dissoconiaceae</taxon>
        <taxon>Dissoconium</taxon>
    </lineage>
</organism>
<dbReference type="InterPro" id="IPR042104">
    <property type="entry name" value="PKS_dehydratase_sf"/>
</dbReference>
<evidence type="ECO:0000256" key="1">
    <source>
        <dbReference type="ARBA" id="ARBA00022450"/>
    </source>
</evidence>
<dbReference type="Pfam" id="PF00698">
    <property type="entry name" value="Acyl_transf_1"/>
    <property type="match status" value="1"/>
</dbReference>
<gene>
    <name evidence="11" type="ORF">K489DRAFT_312491</name>
</gene>
<dbReference type="PANTHER" id="PTHR43775:SF20">
    <property type="entry name" value="HYBRID PKS-NRPS SYNTHETASE APDA"/>
    <property type="match status" value="1"/>
</dbReference>
<dbReference type="GO" id="GO:0032259">
    <property type="term" value="P:methylation"/>
    <property type="evidence" value="ECO:0007669"/>
    <property type="project" value="UniProtKB-KW"/>
</dbReference>
<dbReference type="Gene3D" id="3.40.50.150">
    <property type="entry name" value="Vaccinia Virus protein VP39"/>
    <property type="match status" value="1"/>
</dbReference>
<dbReference type="OrthoDB" id="329835at2759"/>
<dbReference type="InterPro" id="IPR029063">
    <property type="entry name" value="SAM-dependent_MTases_sf"/>
</dbReference>
<dbReference type="PROSITE" id="PS52019">
    <property type="entry name" value="PKS_MFAS_DH"/>
    <property type="match status" value="1"/>
</dbReference>
<dbReference type="Pfam" id="PF16197">
    <property type="entry name" value="KAsynt_C_assoc"/>
    <property type="match status" value="1"/>
</dbReference>
<dbReference type="PROSITE" id="PS00012">
    <property type="entry name" value="PHOSPHOPANTETHEINE"/>
    <property type="match status" value="1"/>
</dbReference>
<dbReference type="InterPro" id="IPR057326">
    <property type="entry name" value="KR_dom"/>
</dbReference>
<dbReference type="Pfam" id="PF21089">
    <property type="entry name" value="PKS_DH_N"/>
    <property type="match status" value="1"/>
</dbReference>
<dbReference type="InterPro" id="IPR016039">
    <property type="entry name" value="Thiolase-like"/>
</dbReference>
<dbReference type="Pfam" id="PF00109">
    <property type="entry name" value="ketoacyl-synt"/>
    <property type="match status" value="1"/>
</dbReference>
<dbReference type="CDD" id="cd02440">
    <property type="entry name" value="AdoMet_MTases"/>
    <property type="match status" value="1"/>
</dbReference>
<keyword evidence="1" id="KW-0596">Phosphopantetheine</keyword>
<dbReference type="FunFam" id="3.40.47.10:FF:000019">
    <property type="entry name" value="Polyketide synthase type I"/>
    <property type="match status" value="1"/>
</dbReference>
<evidence type="ECO:0000256" key="3">
    <source>
        <dbReference type="ARBA" id="ARBA00022603"/>
    </source>
</evidence>
<dbReference type="InterPro" id="IPR016036">
    <property type="entry name" value="Malonyl_transacylase_ACP-bd"/>
</dbReference>
<dbReference type="InterPro" id="IPR018201">
    <property type="entry name" value="Ketoacyl_synth_AS"/>
</dbReference>
<dbReference type="SMART" id="SM00823">
    <property type="entry name" value="PKS_PP"/>
    <property type="match status" value="1"/>
</dbReference>
<accession>A0A6J3MFP0</accession>
<dbReference type="GeneID" id="54358669"/>
<dbReference type="InterPro" id="IPR014043">
    <property type="entry name" value="Acyl_transferase_dom"/>
</dbReference>
<dbReference type="SUPFAM" id="SSF53901">
    <property type="entry name" value="Thiolase-like"/>
    <property type="match status" value="1"/>
</dbReference>
<dbReference type="GO" id="GO:0006633">
    <property type="term" value="P:fatty acid biosynthetic process"/>
    <property type="evidence" value="ECO:0007669"/>
    <property type="project" value="InterPro"/>
</dbReference>
<dbReference type="InterPro" id="IPR014031">
    <property type="entry name" value="Ketoacyl_synth_C"/>
</dbReference>
<dbReference type="InterPro" id="IPR020806">
    <property type="entry name" value="PKS_PP-bd"/>
</dbReference>
<dbReference type="CDD" id="cd00833">
    <property type="entry name" value="PKS"/>
    <property type="match status" value="1"/>
</dbReference>
<evidence type="ECO:0000259" key="8">
    <source>
        <dbReference type="PROSITE" id="PS52004"/>
    </source>
</evidence>
<sequence length="2478" mass="271634">MAIKYHDHNGERASREPIAIIGSSCRFPGGATSPSQLWELLENPREVLQEIPASRFSTEAFYHADSQHHGSANVKHAYLLDEDPRAFDRDFFSILPKEAEAMDPQQRVLLETVYEGVESTGYTLQQLRGSSTAVFVGCMSYDYHFTAIRGIDSLPQYHATGTAASILSNRVSYFYDWHGPSVTIDTACSSSLVALHQAVSALRNGDAKMAVAAGSNLILGPEPFVSESKLNMLSPNGRSFMWDASADGYTRGEGFATVFLKTLSQAIADGDHIESVIRETGVNSDGKTPGITMPSSISQAQLIRETYLRCGLDPTSEVGRPQYFEAHGTGTQAGDPIEARAIHDVFFPDGAGSGQLIVGSIKTVIGHTEGTAGIAGVLKASLAVQHGQIPANMHFKTLNSKIKPFAHRLRVPVSTEPWPSVQDNHPRRASVNSFGFGGTNAHAIIESYSGQNDSLEWELTDGHTSPTTPEAPYNGLFALSANSGSSLSASAEALADFLDANPDTDLDQLAFNLFRRAEFAHRATFYAQDVPNLVEKLRAGSEALKSSPRAQYIPDGAKVRILGVFTGQGAQWASMGKELLAYSKPFSGAIERMQLSLDVLPEGNRPDWTLTDQLIASSSASRVGEAAISQPLCTALQVALVDVLRAAGVEFSAVIGHSSGEIGAAYAAGYISAEDAIRIAYYRGVHSGLAMGADGKRGKMMAVGLTYEQATAYCSAFNGSLVVAASNSPTSCTLAGDAVAVDKAFVELQADGTFARVLKVDTAYHSPHMKLCGGAYLDSITNCAIKVETGQDTCKWFSSVWGLEGRGRKFVEPELKGQYWVDNMTGAVLFSEALTRALQEGTGFDLALEVGPHPALKGPSLETIKQLSGANLPYAGVLKRGQDAVESFTDLLGLLWKSFLSSQPIITFDRINLATSGDSPMQRAIIKNLPRYSWDHNLLIWRESRSSRAFRTQPRPRHELLGHASTLGERQDREVQWKQLLRLSELPWLAGHKIQGEVLFPASGYLSMAFEAAIHLLDDGQSARLLELSNVEIIRAMRLEEDSPGLEVAFTIRVTAESDDAITAEVACYSGSVDSGQAPDAPVSGLTAHFTASVKVWFGEPLKDALPTRSKPLLSLESLDMTRLYSSLAKEGFNYTGYFQAKSMLRRLNRAAVSLPDHPVGSTIRPCMHPTVLDTAFHGLLAAFAFPEDGRLGSIFLPTRIECVRISMIAQELLEPSLIADAAVVSTDSTTLTGDIDIFHEDTACTEVQMRGVRLTAVGRRPDPWLYADTKWLRDATCGIDPKSQVRLSDEESLLYERLSRTAYFFLRTLQKKIRPQELLLMGKYRKHMMKWVNEHLLPQIEAGEHHQLRPEWKEDTLEMIQEWRASYPPDNNDMNILHAIGTNLVNIVRGIIPPLRILTENGMLDRLYTEGVGVRHGNIDLGAIVSQIAHQHPRMQVLEVGAGTGGTTRTVLDSLDGRYSMYTYTDISTGFFENARTIFSQHINKLAFKTLNIENDPIEQGFKEEAYDMIVSSNCLHATHSLENTLRQCRRLLKPGGRLVLLEVTEDFLPTQLIMSTLPGWFLGIEDGRVWAPTVSVQRWDELLRACGFSGVDFSTSPSYCSAIIAQAVDETIKTLRAPLKSPPAPDRHLQDIVVICGDRTQELANSVHKVLQDTLAPRMTTNITVVPGIQNVDIPAGAAVLCLADLDEPVFRHMGAEKFQGLKDIVGQANAALWVTTGAKSGREPDANVTVGLSSALLAEHTTLKLQFLDVEDPSELTAENLAEMLIRLAIFESDDSGARLWTQEPELWLKDGAVHIPRVSTLDAVNRRSLARIRHVSQTVNLSSSDEVVVLDETKTELQIQNNPDRSSSTTKAQIRVSATSDRALDYGQQTRAHLFIGQELSSGDKILGLVDVPSSLVSPVPDRILHRWSPEQCAVADTVLLAIFLRNALAEHLLQDLEISTWIHEVPDDLQAVLDARARRQKLNLLHTTSDMANRSSVNFIHPYMNQDDLQRLFPNNLRMFVDLSTDKNSTLIKAIRSSTQTHSVIEKHIPDLTIGLDISKLRTLAGEHIGAEPETPLPPVEVVDVGEIPNSRSKPLGLTSVIDWTTTNVISAAVQPLEHFGLFSDSKTYLLCGMTGDLGISVCAWMVANGARNVVLTSRNPHVSNNVLEFFSRKGATVRPMSADITNMESLRQLYAEINATMPPIGGVMNAAMVLRDRLFQSLTWEDFEAVLKPKVTGSQNLNELFGNQDLEFFICFSSTTSIVGSIGQSAYAAANHYMVSLIQQRRDRGLAGSVLHISILTGFGYIFRRDAEHADTIYKSILPRCERQSEADLHGMLAEAIVCGHPGQGQVTELITGARPVFQEEWREDPRLSCYSGLQQLQDDDGKDQAVGTLSVKAQLAAVDEPSEYIRVLMSCFAFALGNLLEIDPEKVDSQMSVSALGIDSLVAIRIREWFLRETGVDVPVLKVMSDNYSVSRLCDDVLAQWQKLSQP</sequence>
<dbReference type="Pfam" id="PF14765">
    <property type="entry name" value="PS-DH"/>
    <property type="match status" value="1"/>
</dbReference>
<dbReference type="InterPro" id="IPR049551">
    <property type="entry name" value="PKS_DH_C"/>
</dbReference>
<dbReference type="SMART" id="SM00825">
    <property type="entry name" value="PKS_KS"/>
    <property type="match status" value="1"/>
</dbReference>
<dbReference type="SUPFAM" id="SSF53335">
    <property type="entry name" value="S-adenosyl-L-methionine-dependent methyltransferases"/>
    <property type="match status" value="1"/>
</dbReference>
<dbReference type="SMART" id="SM00826">
    <property type="entry name" value="PKS_DH"/>
    <property type="match status" value="1"/>
</dbReference>
<evidence type="ECO:0000259" key="7">
    <source>
        <dbReference type="PROSITE" id="PS50075"/>
    </source>
</evidence>
<feature type="region of interest" description="N-terminal hotdog fold" evidence="6">
    <location>
        <begin position="958"/>
        <end position="1101"/>
    </location>
</feature>
<feature type="domain" description="PKS/mFAS DH" evidence="9">
    <location>
        <begin position="958"/>
        <end position="1264"/>
    </location>
</feature>
<dbReference type="SUPFAM" id="SSF52151">
    <property type="entry name" value="FabD/lysophospholipase-like"/>
    <property type="match status" value="1"/>
</dbReference>
<dbReference type="Gene3D" id="3.40.50.720">
    <property type="entry name" value="NAD(P)-binding Rossmann-like Domain"/>
    <property type="match status" value="1"/>
</dbReference>
<dbReference type="InterPro" id="IPR013217">
    <property type="entry name" value="Methyltransf_12"/>
</dbReference>
<dbReference type="SUPFAM" id="SSF55048">
    <property type="entry name" value="Probable ACP-binding domain of malonyl-CoA ACP transacylase"/>
    <property type="match status" value="1"/>
</dbReference>
<evidence type="ECO:0000259" key="9">
    <source>
        <dbReference type="PROSITE" id="PS52019"/>
    </source>
</evidence>
<evidence type="ECO:0000313" key="11">
    <source>
        <dbReference type="RefSeq" id="XP_033463699.1"/>
    </source>
</evidence>
<dbReference type="InterPro" id="IPR009081">
    <property type="entry name" value="PP-bd_ACP"/>
</dbReference>
<dbReference type="SUPFAM" id="SSF47336">
    <property type="entry name" value="ACP-like"/>
    <property type="match status" value="1"/>
</dbReference>
<dbReference type="SUPFAM" id="SSF51735">
    <property type="entry name" value="NAD(P)-binding Rossmann-fold domains"/>
    <property type="match status" value="1"/>
</dbReference>
<dbReference type="InterPro" id="IPR016035">
    <property type="entry name" value="Acyl_Trfase/lysoPLipase"/>
</dbReference>
<dbReference type="Pfam" id="PF02801">
    <property type="entry name" value="Ketoacyl-synt_C"/>
    <property type="match status" value="1"/>
</dbReference>
<dbReference type="PROSITE" id="PS52004">
    <property type="entry name" value="KS3_2"/>
    <property type="match status" value="1"/>
</dbReference>
<keyword evidence="2" id="KW-0597">Phosphoprotein</keyword>
<dbReference type="InterPro" id="IPR020841">
    <property type="entry name" value="PKS_Beta-ketoAc_synthase_dom"/>
</dbReference>
<dbReference type="InterPro" id="IPR049552">
    <property type="entry name" value="PKS_DH_N"/>
</dbReference>
<dbReference type="InterPro" id="IPR049900">
    <property type="entry name" value="PKS_mFAS_DH"/>
</dbReference>
<feature type="region of interest" description="C-terminal hotdog fold" evidence="6">
    <location>
        <begin position="1116"/>
        <end position="1264"/>
    </location>
</feature>
<reference evidence="11" key="2">
    <citation type="submission" date="2020-04" db="EMBL/GenBank/DDBJ databases">
        <authorList>
            <consortium name="NCBI Genome Project"/>
        </authorList>
    </citation>
    <scope>NUCLEOTIDE SEQUENCE</scope>
    <source>
        <strain evidence="11">CBS 342.82</strain>
    </source>
</reference>
<protein>
    <submittedName>
        <fullName evidence="11">Ketoacyl-synt-domain-containing protein</fullName>
    </submittedName>
</protein>
<dbReference type="PROSITE" id="PS00606">
    <property type="entry name" value="KS3_1"/>
    <property type="match status" value="1"/>
</dbReference>
<dbReference type="Pfam" id="PF08659">
    <property type="entry name" value="KR"/>
    <property type="match status" value="1"/>
</dbReference>
<dbReference type="Gene3D" id="3.10.129.110">
    <property type="entry name" value="Polyketide synthase dehydratase"/>
    <property type="match status" value="1"/>
</dbReference>
<keyword evidence="4" id="KW-0808">Transferase</keyword>
<dbReference type="PROSITE" id="PS50075">
    <property type="entry name" value="CARRIER"/>
    <property type="match status" value="1"/>
</dbReference>
<evidence type="ECO:0000256" key="5">
    <source>
        <dbReference type="ARBA" id="ARBA00023268"/>
    </source>
</evidence>
<dbReference type="GO" id="GO:0044550">
    <property type="term" value="P:secondary metabolite biosynthetic process"/>
    <property type="evidence" value="ECO:0007669"/>
    <property type="project" value="TreeGrafter"/>
</dbReference>
<dbReference type="InterPro" id="IPR020807">
    <property type="entry name" value="PKS_DH"/>
</dbReference>
<dbReference type="Gene3D" id="3.40.47.10">
    <property type="match status" value="1"/>
</dbReference>
<dbReference type="InterPro" id="IPR006162">
    <property type="entry name" value="Ppantetheine_attach_site"/>
</dbReference>
<keyword evidence="10" id="KW-1185">Reference proteome</keyword>
<feature type="active site" description="Proton acceptor; for dehydratase activity" evidence="6">
    <location>
        <position position="992"/>
    </location>
</feature>
<dbReference type="Proteomes" id="UP000504637">
    <property type="component" value="Unplaced"/>
</dbReference>
<dbReference type="SMART" id="SM00822">
    <property type="entry name" value="PKS_KR"/>
    <property type="match status" value="1"/>
</dbReference>
<dbReference type="RefSeq" id="XP_033463699.1">
    <property type="nucleotide sequence ID" value="XM_033600869.1"/>
</dbReference>
<evidence type="ECO:0000256" key="6">
    <source>
        <dbReference type="PROSITE-ProRule" id="PRU01363"/>
    </source>
</evidence>
<reference evidence="11" key="3">
    <citation type="submission" date="2025-08" db="UniProtKB">
        <authorList>
            <consortium name="RefSeq"/>
        </authorList>
    </citation>
    <scope>IDENTIFICATION</scope>
    <source>
        <strain evidence="11">CBS 342.82</strain>
    </source>
</reference>
<feature type="active site" description="Proton donor; for dehydratase activity" evidence="6">
    <location>
        <position position="1174"/>
    </location>
</feature>
<dbReference type="GO" id="GO:0004315">
    <property type="term" value="F:3-oxoacyl-[acyl-carrier-protein] synthase activity"/>
    <property type="evidence" value="ECO:0007669"/>
    <property type="project" value="InterPro"/>
</dbReference>
<dbReference type="InterPro" id="IPR050091">
    <property type="entry name" value="PKS_NRPS_Biosynth_Enz"/>
</dbReference>
<proteinExistence type="predicted"/>
<feature type="domain" description="Carrier" evidence="7">
    <location>
        <begin position="2390"/>
        <end position="2472"/>
    </location>
</feature>
<dbReference type="InterPro" id="IPR032821">
    <property type="entry name" value="PKS_assoc"/>
</dbReference>
<dbReference type="Gene3D" id="3.40.366.10">
    <property type="entry name" value="Malonyl-Coenzyme A Acyl Carrier Protein, domain 2"/>
    <property type="match status" value="1"/>
</dbReference>